<feature type="region of interest" description="Disordered" evidence="1">
    <location>
        <begin position="421"/>
        <end position="463"/>
    </location>
</feature>
<comment type="caution">
    <text evidence="2">The sequence shown here is derived from an EMBL/GenBank/DDBJ whole genome shotgun (WGS) entry which is preliminary data.</text>
</comment>
<dbReference type="Pfam" id="PF15375">
    <property type="entry name" value="FSAF1"/>
    <property type="match status" value="1"/>
</dbReference>
<feature type="compositionally biased region" description="Basic and acidic residues" evidence="1">
    <location>
        <begin position="920"/>
        <end position="932"/>
    </location>
</feature>
<dbReference type="InterPro" id="IPR027973">
    <property type="entry name" value="FSAF1-like"/>
</dbReference>
<dbReference type="EMBL" id="JBGFUD010001623">
    <property type="protein sequence ID" value="MFH4976537.1"/>
    <property type="molecule type" value="Genomic_DNA"/>
</dbReference>
<feature type="compositionally biased region" description="Basic and acidic residues" evidence="1">
    <location>
        <begin position="119"/>
        <end position="129"/>
    </location>
</feature>
<keyword evidence="3" id="KW-1185">Reference proteome</keyword>
<gene>
    <name evidence="2" type="ORF">AB6A40_003246</name>
</gene>
<evidence type="ECO:0000313" key="3">
    <source>
        <dbReference type="Proteomes" id="UP001608902"/>
    </source>
</evidence>
<evidence type="ECO:0000256" key="1">
    <source>
        <dbReference type="SAM" id="MobiDB-lite"/>
    </source>
</evidence>
<feature type="region of interest" description="Disordered" evidence="1">
    <location>
        <begin position="920"/>
        <end position="958"/>
    </location>
</feature>
<feature type="compositionally biased region" description="Pro residues" evidence="1">
    <location>
        <begin position="55"/>
        <end position="67"/>
    </location>
</feature>
<proteinExistence type="predicted"/>
<protein>
    <submittedName>
        <fullName evidence="2">Uncharacterized protein</fullName>
    </submittedName>
</protein>
<feature type="compositionally biased region" description="Polar residues" evidence="1">
    <location>
        <begin position="36"/>
        <end position="45"/>
    </location>
</feature>
<dbReference type="AlphaFoldDB" id="A0ABD6EIY9"/>
<feature type="compositionally biased region" description="Polar residues" evidence="1">
    <location>
        <begin position="522"/>
        <end position="535"/>
    </location>
</feature>
<feature type="compositionally biased region" description="Polar residues" evidence="1">
    <location>
        <begin position="130"/>
        <end position="139"/>
    </location>
</feature>
<sequence>MGLFSMIGRNSAEKVPKKAKQGNERATSPVDKASHSKATVNSSDPGTEVKKRNAPLPPKSVAPPPPTAERDEEFANSVYRVMPSASRIIDNISPEPNKLSQNEHPLDISPVLRTPRSVKRNDHAKKQLENNEAATTGRSKSFDDEQQRSTRANSTSSYSSRGDPTDVVTKTVAQDIIHYGDQYENNPSINRNADTRIIGATRSQGMKVSSFEEEKITEGIIQDEFNKLKELFQRSNAEEYSLAERQAIQDDILRQLDSIQQRCIGKESPVGFKAFLQETSKTRAASKMASPTPNTKVSKFTIDESGNWIRREAGSEIDNKRRSVVPEQRVNKWIADGMRISKSSEYLNGIARGTQNSTRENIHPNMSNISLGLGGQTVTNKPNMDRKWISQTVRERSMSNDAEREFAKQRLMAEVVADAKRQDEYKKSRERLTTPNEGNEQSQNTMPTADHRSPPNTLPRFTGNRISRFTPVETFDIAPIKSKTHLVPKSSKFDKLKQNWNNEPVQNEVNHSEWRTTTHTDAVTSKRPQVNSSSEIPGKKDSNRILPGGKTWKTSSETMQNELSSVQKLPTSKYAFDEKPVRNNWRSGFENDDVIRNRNSYVRENSANQRSANNPRSPVVAENVSEDENTVDNIKRANGDDYLNDEDLEDLPELNGGAFTSTAKMKLLQELQKRQGKIASLSKRQPQTHNIRLLAKNQMQDTLEEESPLKNQLVSKQEPPHSLRDIIKDSATRWNDEQIEIDRMATENDDYEPTKSVGSLNRDSRQFEMDLLRAQATVMDDWGCVGEKDLFHSFGANKSLDELVESLDFSSKISDLSFSQSFPISNGITQSVQVVPFIVSTSPPNGCAPKILKKRTVNKGDEDSRSVLKRVTFDVEKFVADESEDSAERENARARLAMQLGARSPTRKYENYKVLKERLKSEKETPFKDDKTSALATLKNPLLKSKKKKKGKLAKKKR</sequence>
<organism evidence="2 3">
    <name type="scientific">Gnathostoma spinigerum</name>
    <dbReference type="NCBI Taxonomy" id="75299"/>
    <lineage>
        <taxon>Eukaryota</taxon>
        <taxon>Metazoa</taxon>
        <taxon>Ecdysozoa</taxon>
        <taxon>Nematoda</taxon>
        <taxon>Chromadorea</taxon>
        <taxon>Rhabditida</taxon>
        <taxon>Spirurina</taxon>
        <taxon>Gnathostomatomorpha</taxon>
        <taxon>Gnathostomatoidea</taxon>
        <taxon>Gnathostomatidae</taxon>
        <taxon>Gnathostoma</taxon>
    </lineage>
</organism>
<feature type="compositionally biased region" description="Basic and acidic residues" evidence="1">
    <location>
        <begin position="421"/>
        <end position="432"/>
    </location>
</feature>
<feature type="region of interest" description="Disordered" evidence="1">
    <location>
        <begin position="1"/>
        <end position="78"/>
    </location>
</feature>
<feature type="region of interest" description="Disordered" evidence="1">
    <location>
        <begin position="522"/>
        <end position="547"/>
    </location>
</feature>
<feature type="compositionally biased region" description="Low complexity" evidence="1">
    <location>
        <begin position="149"/>
        <end position="161"/>
    </location>
</feature>
<feature type="region of interest" description="Disordered" evidence="1">
    <location>
        <begin position="603"/>
        <end position="626"/>
    </location>
</feature>
<name>A0ABD6EIY9_9BILA</name>
<feature type="compositionally biased region" description="Polar residues" evidence="1">
    <location>
        <begin position="603"/>
        <end position="616"/>
    </location>
</feature>
<accession>A0ABD6EIY9</accession>
<feature type="region of interest" description="Disordered" evidence="1">
    <location>
        <begin position="90"/>
        <end position="167"/>
    </location>
</feature>
<evidence type="ECO:0000313" key="2">
    <source>
        <dbReference type="EMBL" id="MFH4976537.1"/>
    </source>
</evidence>
<reference evidence="2 3" key="1">
    <citation type="submission" date="2024-08" db="EMBL/GenBank/DDBJ databases">
        <title>Gnathostoma spinigerum genome.</title>
        <authorList>
            <person name="Gonzalez-Bertolin B."/>
            <person name="Monzon S."/>
            <person name="Zaballos A."/>
            <person name="Jimenez P."/>
            <person name="Dekumyoy P."/>
            <person name="Varona S."/>
            <person name="Cuesta I."/>
            <person name="Sumanam S."/>
            <person name="Adisakwattana P."/>
            <person name="Gasser R.B."/>
            <person name="Hernandez-Gonzalez A."/>
            <person name="Young N.D."/>
            <person name="Perteguer M.J."/>
        </authorList>
    </citation>
    <scope>NUCLEOTIDE SEQUENCE [LARGE SCALE GENOMIC DNA]</scope>
    <source>
        <strain evidence="2">AL3</strain>
        <tissue evidence="2">Liver</tissue>
    </source>
</reference>
<dbReference type="Proteomes" id="UP001608902">
    <property type="component" value="Unassembled WGS sequence"/>
</dbReference>
<feature type="compositionally biased region" description="Polar residues" evidence="1">
    <location>
        <begin position="433"/>
        <end position="447"/>
    </location>
</feature>
<feature type="compositionally biased region" description="Basic residues" evidence="1">
    <location>
        <begin position="944"/>
        <end position="958"/>
    </location>
</feature>